<organism evidence="2">
    <name type="scientific">Neobacillus citreus</name>
    <dbReference type="NCBI Taxonomy" id="2833578"/>
    <lineage>
        <taxon>Bacteria</taxon>
        <taxon>Bacillati</taxon>
        <taxon>Bacillota</taxon>
        <taxon>Bacilli</taxon>
        <taxon>Bacillales</taxon>
        <taxon>Bacillaceae</taxon>
        <taxon>Neobacillus</taxon>
    </lineage>
</organism>
<feature type="transmembrane region" description="Helical" evidence="1">
    <location>
        <begin position="137"/>
        <end position="164"/>
    </location>
</feature>
<name>A0A942T296_9BACI</name>
<dbReference type="Pfam" id="PF04306">
    <property type="entry name" value="DUF456"/>
    <property type="match status" value="1"/>
</dbReference>
<evidence type="ECO:0000313" key="4">
    <source>
        <dbReference type="Proteomes" id="UP000677265"/>
    </source>
</evidence>
<dbReference type="PANTHER" id="PTHR39165:SF1">
    <property type="entry name" value="DUF456 DOMAIN-CONTAINING PROTEIN"/>
    <property type="match status" value="1"/>
</dbReference>
<keyword evidence="1" id="KW-0812">Transmembrane</keyword>
<keyword evidence="1" id="KW-1133">Transmembrane helix</keyword>
<evidence type="ECO:0000313" key="3">
    <source>
        <dbReference type="EMBL" id="MCH6268222.1"/>
    </source>
</evidence>
<feature type="transmembrane region" description="Helical" evidence="1">
    <location>
        <begin position="32"/>
        <end position="50"/>
    </location>
</feature>
<dbReference type="Proteomes" id="UP000677265">
    <property type="component" value="Unassembled WGS sequence"/>
</dbReference>
<dbReference type="EMBL" id="JAGYPE020000051">
    <property type="protein sequence ID" value="MCH6268222.1"/>
    <property type="molecule type" value="Genomic_DNA"/>
</dbReference>
<dbReference type="InterPro" id="IPR007403">
    <property type="entry name" value="DUF456"/>
</dbReference>
<reference evidence="2" key="1">
    <citation type="submission" date="2021-05" db="EMBL/GenBank/DDBJ databases">
        <title>Novel Bacillus species.</title>
        <authorList>
            <person name="Liu G."/>
        </authorList>
    </citation>
    <scope>NUCLEOTIDE SEQUENCE</scope>
    <source>
        <strain evidence="2 4">FJAT-50051</strain>
    </source>
</reference>
<dbReference type="PANTHER" id="PTHR39165">
    <property type="entry name" value="IG HYPOTHETICAL 17883"/>
    <property type="match status" value="1"/>
</dbReference>
<dbReference type="RefSeq" id="WP_213143927.1">
    <property type="nucleotide sequence ID" value="NZ_JAGYPE020000051.1"/>
</dbReference>
<dbReference type="AlphaFoldDB" id="A0A942T296"/>
<comment type="caution">
    <text evidence="2">The sequence shown here is derived from an EMBL/GenBank/DDBJ whole genome shotgun (WGS) entry which is preliminary data.</text>
</comment>
<keyword evidence="1" id="KW-0472">Membrane</keyword>
<proteinExistence type="predicted"/>
<feature type="transmembrane region" description="Helical" evidence="1">
    <location>
        <begin position="97"/>
        <end position="125"/>
    </location>
</feature>
<evidence type="ECO:0000313" key="2">
    <source>
        <dbReference type="EMBL" id="MBS4184007.1"/>
    </source>
</evidence>
<protein>
    <submittedName>
        <fullName evidence="2">DUF456 domain-containing protein</fullName>
    </submittedName>
</protein>
<keyword evidence="4" id="KW-1185">Reference proteome</keyword>
<sequence length="168" mass="18479">MKVEVISILDIVLWILIIACFIFSFIGLVYPIIPSVLVIWVGVMLYHFGINSNELSWISWTMLALLTIVLFLADYLANLHFVDKAGGSKWGMRAATIGLIVGSFVIPPFGVIIVPFVLVLIVEMLQKKSFAESTKVAFATLIAFLSGTVAKGVIQLIMIGVFVFDVIL</sequence>
<dbReference type="EMBL" id="JAGYPE010000004">
    <property type="protein sequence ID" value="MBS4184007.1"/>
    <property type="molecule type" value="Genomic_DNA"/>
</dbReference>
<evidence type="ECO:0000256" key="1">
    <source>
        <dbReference type="SAM" id="Phobius"/>
    </source>
</evidence>
<feature type="transmembrane region" description="Helical" evidence="1">
    <location>
        <begin position="57"/>
        <end position="77"/>
    </location>
</feature>
<accession>A0A942T296</accession>
<gene>
    <name evidence="3" type="ORF">KHB02_022075</name>
    <name evidence="2" type="ORF">KHB02_21685</name>
</gene>
<feature type="transmembrane region" description="Helical" evidence="1">
    <location>
        <begin position="7"/>
        <end position="26"/>
    </location>
</feature>